<gene>
    <name evidence="3" type="ORF">ACFY8C_38455</name>
</gene>
<keyword evidence="1" id="KW-0238">DNA-binding</keyword>
<name>A0ABW6Y329_9ACTN</name>
<keyword evidence="4" id="KW-1185">Reference proteome</keyword>
<dbReference type="PANTHER" id="PTHR46797:SF1">
    <property type="entry name" value="METHYLPHOSPHONATE SYNTHASE"/>
    <property type="match status" value="1"/>
</dbReference>
<protein>
    <submittedName>
        <fullName evidence="3">Helix-turn-helix domain-containing protein</fullName>
    </submittedName>
</protein>
<evidence type="ECO:0000256" key="1">
    <source>
        <dbReference type="ARBA" id="ARBA00023125"/>
    </source>
</evidence>
<accession>A0ABW6Y329</accession>
<feature type="domain" description="HTH cro/C1-type" evidence="2">
    <location>
        <begin position="18"/>
        <end position="73"/>
    </location>
</feature>
<dbReference type="SUPFAM" id="SSF47413">
    <property type="entry name" value="lambda repressor-like DNA-binding domains"/>
    <property type="match status" value="2"/>
</dbReference>
<dbReference type="InterPro" id="IPR050807">
    <property type="entry name" value="TransReg_Diox_bact_type"/>
</dbReference>
<dbReference type="EMBL" id="JBIBDZ010000019">
    <property type="protein sequence ID" value="MFF5924167.1"/>
    <property type="molecule type" value="Genomic_DNA"/>
</dbReference>
<dbReference type="Proteomes" id="UP001602370">
    <property type="component" value="Unassembled WGS sequence"/>
</dbReference>
<dbReference type="RefSeq" id="WP_388311993.1">
    <property type="nucleotide sequence ID" value="NZ_JBIBDZ010000019.1"/>
</dbReference>
<dbReference type="PROSITE" id="PS50943">
    <property type="entry name" value="HTH_CROC1"/>
    <property type="match status" value="2"/>
</dbReference>
<dbReference type="Gene3D" id="1.10.260.40">
    <property type="entry name" value="lambda repressor-like DNA-binding domains"/>
    <property type="match status" value="2"/>
</dbReference>
<comment type="caution">
    <text evidence="3">The sequence shown here is derived from an EMBL/GenBank/DDBJ whole genome shotgun (WGS) entry which is preliminary data.</text>
</comment>
<evidence type="ECO:0000259" key="2">
    <source>
        <dbReference type="PROSITE" id="PS50943"/>
    </source>
</evidence>
<dbReference type="PANTHER" id="PTHR46797">
    <property type="entry name" value="HTH-TYPE TRANSCRIPTIONAL REGULATOR"/>
    <property type="match status" value="1"/>
</dbReference>
<dbReference type="InterPro" id="IPR001387">
    <property type="entry name" value="Cro/C1-type_HTH"/>
</dbReference>
<evidence type="ECO:0000313" key="4">
    <source>
        <dbReference type="Proteomes" id="UP001602370"/>
    </source>
</evidence>
<dbReference type="CDD" id="cd00093">
    <property type="entry name" value="HTH_XRE"/>
    <property type="match status" value="2"/>
</dbReference>
<reference evidence="3 4" key="1">
    <citation type="submission" date="2024-10" db="EMBL/GenBank/DDBJ databases">
        <title>The Natural Products Discovery Center: Release of the First 8490 Sequenced Strains for Exploring Actinobacteria Biosynthetic Diversity.</title>
        <authorList>
            <person name="Kalkreuter E."/>
            <person name="Kautsar S.A."/>
            <person name="Yang D."/>
            <person name="Bader C.D."/>
            <person name="Teijaro C.N."/>
            <person name="Fluegel L."/>
            <person name="Davis C.M."/>
            <person name="Simpson J.R."/>
            <person name="Lauterbach L."/>
            <person name="Steele A.D."/>
            <person name="Gui C."/>
            <person name="Meng S."/>
            <person name="Li G."/>
            <person name="Viehrig K."/>
            <person name="Ye F."/>
            <person name="Su P."/>
            <person name="Kiefer A.F."/>
            <person name="Nichols A."/>
            <person name="Cepeda A.J."/>
            <person name="Yan W."/>
            <person name="Fan B."/>
            <person name="Jiang Y."/>
            <person name="Adhikari A."/>
            <person name="Zheng C.-J."/>
            <person name="Schuster L."/>
            <person name="Cowan T.M."/>
            <person name="Smanski M.J."/>
            <person name="Chevrette M.G."/>
            <person name="De Carvalho L.P.S."/>
            <person name="Shen B."/>
        </authorList>
    </citation>
    <scope>NUCLEOTIDE SEQUENCE [LARGE SCALE GENOMIC DNA]</scope>
    <source>
        <strain evidence="3 4">NPDC012605</strain>
    </source>
</reference>
<dbReference type="SMART" id="SM00530">
    <property type="entry name" value="HTH_XRE"/>
    <property type="match status" value="2"/>
</dbReference>
<evidence type="ECO:0000313" key="3">
    <source>
        <dbReference type="EMBL" id="MFF5924167.1"/>
    </source>
</evidence>
<organism evidence="3 4">
    <name type="scientific">Streptomyces flavochromogenes</name>
    <dbReference type="NCBI Taxonomy" id="68199"/>
    <lineage>
        <taxon>Bacteria</taxon>
        <taxon>Bacillati</taxon>
        <taxon>Actinomycetota</taxon>
        <taxon>Actinomycetes</taxon>
        <taxon>Kitasatosporales</taxon>
        <taxon>Streptomycetaceae</taxon>
        <taxon>Streptomyces</taxon>
    </lineage>
</organism>
<feature type="domain" description="HTH cro/C1-type" evidence="2">
    <location>
        <begin position="82"/>
        <end position="137"/>
    </location>
</feature>
<sequence length="148" mass="16351">MQHNDRRETPVLTRGSLVRELREEMGFHTQEQLAVAVGCSRSTVGMWETCRVVPSPRHLSRLAAVLGVTPDQLLHRPGGITLRGLRLSAGLRQEDASRALHLWGKGSYSDVERGRQAIPRRWIPILAELFGVSESTVRESAALPPSGP</sequence>
<dbReference type="InterPro" id="IPR010982">
    <property type="entry name" value="Lambda_DNA-bd_dom_sf"/>
</dbReference>
<dbReference type="Pfam" id="PF13560">
    <property type="entry name" value="HTH_31"/>
    <property type="match status" value="2"/>
</dbReference>
<proteinExistence type="predicted"/>